<keyword evidence="1" id="KW-0472">Membrane</keyword>
<accession>A0AAD8L9B7</accession>
<proteinExistence type="predicted"/>
<organism evidence="2 3">
    <name type="scientific">Tagetes erecta</name>
    <name type="common">African marigold</name>
    <dbReference type="NCBI Taxonomy" id="13708"/>
    <lineage>
        <taxon>Eukaryota</taxon>
        <taxon>Viridiplantae</taxon>
        <taxon>Streptophyta</taxon>
        <taxon>Embryophyta</taxon>
        <taxon>Tracheophyta</taxon>
        <taxon>Spermatophyta</taxon>
        <taxon>Magnoliopsida</taxon>
        <taxon>eudicotyledons</taxon>
        <taxon>Gunneridae</taxon>
        <taxon>Pentapetalae</taxon>
        <taxon>asterids</taxon>
        <taxon>campanulids</taxon>
        <taxon>Asterales</taxon>
        <taxon>Asteraceae</taxon>
        <taxon>Asteroideae</taxon>
        <taxon>Heliantheae alliance</taxon>
        <taxon>Tageteae</taxon>
        <taxon>Tagetes</taxon>
    </lineage>
</organism>
<comment type="caution">
    <text evidence="2">The sequence shown here is derived from an EMBL/GenBank/DDBJ whole genome shotgun (WGS) entry which is preliminary data.</text>
</comment>
<keyword evidence="1" id="KW-1133">Transmembrane helix</keyword>
<evidence type="ECO:0000313" key="3">
    <source>
        <dbReference type="Proteomes" id="UP001229421"/>
    </source>
</evidence>
<protein>
    <submittedName>
        <fullName evidence="2">Uncharacterized protein</fullName>
    </submittedName>
</protein>
<evidence type="ECO:0000313" key="2">
    <source>
        <dbReference type="EMBL" id="KAK1435458.1"/>
    </source>
</evidence>
<dbReference type="AlphaFoldDB" id="A0AAD8L9B7"/>
<dbReference type="EMBL" id="JAUHHV010000001">
    <property type="protein sequence ID" value="KAK1435458.1"/>
    <property type="molecule type" value="Genomic_DNA"/>
</dbReference>
<gene>
    <name evidence="2" type="ORF">QVD17_01221</name>
</gene>
<evidence type="ECO:0000256" key="1">
    <source>
        <dbReference type="SAM" id="Phobius"/>
    </source>
</evidence>
<reference evidence="2" key="1">
    <citation type="journal article" date="2023" name="bioRxiv">
        <title>Improved chromosome-level genome assembly for marigold (Tagetes erecta).</title>
        <authorList>
            <person name="Jiang F."/>
            <person name="Yuan L."/>
            <person name="Wang S."/>
            <person name="Wang H."/>
            <person name="Xu D."/>
            <person name="Wang A."/>
            <person name="Fan W."/>
        </authorList>
    </citation>
    <scope>NUCLEOTIDE SEQUENCE</scope>
    <source>
        <strain evidence="2">WSJ</strain>
        <tissue evidence="2">Leaf</tissue>
    </source>
</reference>
<sequence>MFDNSFFFWAVIFTSRNHAIWTCTLATESCILISLCSYWKFGISFVEPRSFSVTFSITIAAQILSITIAAQILPITIDGRYHPLVLTFVSRLFGMCQSSALSCSITEKQNHELGF</sequence>
<keyword evidence="1" id="KW-0812">Transmembrane</keyword>
<dbReference type="Proteomes" id="UP001229421">
    <property type="component" value="Unassembled WGS sequence"/>
</dbReference>
<name>A0AAD8L9B7_TARER</name>
<feature type="transmembrane region" description="Helical" evidence="1">
    <location>
        <begin position="50"/>
        <end position="73"/>
    </location>
</feature>
<keyword evidence="3" id="KW-1185">Reference proteome</keyword>